<keyword evidence="3" id="KW-1185">Reference proteome</keyword>
<reference evidence="2" key="1">
    <citation type="journal article" date="2022" name="Arch. Microbiol.">
        <title>Microbulbifer okhotskensis sp. nov., isolated from a deep bottom sediment of the Okhotsk Sea.</title>
        <authorList>
            <person name="Romanenko L."/>
            <person name="Kurilenko V."/>
            <person name="Otstavnykh N."/>
            <person name="Velansky P."/>
            <person name="Isaeva M."/>
            <person name="Mikhailov V."/>
        </authorList>
    </citation>
    <scope>NUCLEOTIDE SEQUENCE</scope>
    <source>
        <strain evidence="2">OS29</strain>
    </source>
</reference>
<dbReference type="RefSeq" id="WP_252466159.1">
    <property type="nucleotide sequence ID" value="NZ_JALBWM010000032.1"/>
</dbReference>
<dbReference type="EMBL" id="JALBWM010000032">
    <property type="protein sequence ID" value="MCO1334582.1"/>
    <property type="molecule type" value="Genomic_DNA"/>
</dbReference>
<evidence type="ECO:0000313" key="2">
    <source>
        <dbReference type="EMBL" id="MCO1334582.1"/>
    </source>
</evidence>
<comment type="caution">
    <text evidence="2">The sequence shown here is derived from an EMBL/GenBank/DDBJ whole genome shotgun (WGS) entry which is preliminary data.</text>
</comment>
<accession>A0A9X2ELS8</accession>
<proteinExistence type="predicted"/>
<dbReference type="AlphaFoldDB" id="A0A9X2ELS8"/>
<sequence>MRKSRILIISLTLFLTVFLIGSWWKKDIIATQLAILLTGEVVVQQLSGLELGLREVSIKEVRLKSSIGSSLILDNVRIHDPFHIIFDRDSAQKVELSIEKLTRIKEKESVLTRRTTPRKNPKKESSLSLKTLTQQFTRYIPGRVFVKKLVIDDIFEAGPLEIIRQNGAIIAESPYQHPQLGRLIISLQGNLSSSPIELNSIVYSEKNGILSQAKTSLAKKEDYWILKTKVTADLQALSPILAIVETQSSPVNEEIETSGQVFINASGQIPDNIVSLSDYKNIIVQINGKQLETALNSNRVNGRLKTLLSIDSPIELKLKSLTPLIAHSVSGVGTLDISIASDDSKLSHFLDLNFESFSSGAGPVLSTQGTIHLGSADSIINSPLWLNHLPYLPASKLDGELKFTGDIQLNPLQETSSKKSWLRGSHLIVLPGSQLNFKTTLSNLPNNSPLFSALFNQGRTQLEVKNKVVIEGKPSPSGPIDIHITEGAITAELQAIKNNTSILAKFKELNCSISQNTKCGFWMTAATPKMIDKVSGISITNLALSTKIDIERSHTAKKISLKNIKIETDKIDTTEFLAENVMVATAALDCEFSDKKNNCESKQIRSQFDSLSTELFTVAGGINFNNTDLEVTPGISRLCSDFQALKLNVKTPDKYSATTSLTGSLSLRNNELAGNGQLAAGSVKIDSNWKYNLDHASGVIDFTVPEIAFDDQYTLNHSIHGLPVDIVSGKLSANGSLSWPQKTEDNFRIGFTDTAIVYENSFATGLSGEVIVNNNGHWTTSKPQPLTIQSINAGLPLEKIKLALSLNKQKDLILNNFSAKFLDGKLQSESLIWNLDNNVRESTLFANDISLQALAHETGSESFKASGFIDLTIPLVTGPNGITVKGGHLEAKAPGGRLRYYGAFSPQMLSNNSQLKMIANALEDYEFRTLEGSLDYPPSGDLQLHLKLVGRSEAIDSGRDLVINLNLENNIPSMLRSLQASRDLTKALEKQLDQ</sequence>
<name>A0A9X2ELS8_9GAMM</name>
<organism evidence="2 3">
    <name type="scientific">Microbulbifer okhotskensis</name>
    <dbReference type="NCBI Taxonomy" id="2926617"/>
    <lineage>
        <taxon>Bacteria</taxon>
        <taxon>Pseudomonadati</taxon>
        <taxon>Pseudomonadota</taxon>
        <taxon>Gammaproteobacteria</taxon>
        <taxon>Cellvibrionales</taxon>
        <taxon>Microbulbiferaceae</taxon>
        <taxon>Microbulbifer</taxon>
    </lineage>
</organism>
<feature type="transmembrane region" description="Helical" evidence="1">
    <location>
        <begin position="7"/>
        <end position="24"/>
    </location>
</feature>
<dbReference type="Pfam" id="PF11739">
    <property type="entry name" value="YdbH-like"/>
    <property type="match status" value="1"/>
</dbReference>
<keyword evidence="1" id="KW-0472">Membrane</keyword>
<evidence type="ECO:0000256" key="1">
    <source>
        <dbReference type="SAM" id="Phobius"/>
    </source>
</evidence>
<dbReference type="Proteomes" id="UP001139028">
    <property type="component" value="Unassembled WGS sequence"/>
</dbReference>
<gene>
    <name evidence="2" type="ORF">MO867_09550</name>
</gene>
<keyword evidence="1" id="KW-0812">Transmembrane</keyword>
<protein>
    <submittedName>
        <fullName evidence="2">YdbH domain-containing protein</fullName>
    </submittedName>
</protein>
<dbReference type="InterPro" id="IPR021730">
    <property type="entry name" value="YdbH"/>
</dbReference>
<evidence type="ECO:0000313" key="3">
    <source>
        <dbReference type="Proteomes" id="UP001139028"/>
    </source>
</evidence>
<keyword evidence="1" id="KW-1133">Transmembrane helix</keyword>